<proteinExistence type="inferred from homology"/>
<comment type="caution">
    <text evidence="3">The sequence shown here is derived from an EMBL/GenBank/DDBJ whole genome shotgun (WGS) entry which is preliminary data.</text>
</comment>
<dbReference type="RefSeq" id="WP_190441688.1">
    <property type="nucleotide sequence ID" value="NZ_JAMPKM010000008.1"/>
</dbReference>
<dbReference type="SUPFAM" id="SSF52980">
    <property type="entry name" value="Restriction endonuclease-like"/>
    <property type="match status" value="1"/>
</dbReference>
<reference evidence="3 4" key="1">
    <citation type="submission" date="2022-04" db="EMBL/GenBank/DDBJ databases">
        <title>Positive selection, recombination, and allopatry shape intraspecific diversity of widespread and dominant cyanobacteria.</title>
        <authorList>
            <person name="Wei J."/>
            <person name="Shu W."/>
            <person name="Hu C."/>
        </authorList>
    </citation>
    <scope>NUCLEOTIDE SEQUENCE [LARGE SCALE GENOMIC DNA]</scope>
    <source>
        <strain evidence="3 4">GB2-A4</strain>
    </source>
</reference>
<dbReference type="PANTHER" id="PTHR34039:SF1">
    <property type="entry name" value="UPF0102 PROTEIN YRAN"/>
    <property type="match status" value="1"/>
</dbReference>
<evidence type="ECO:0000313" key="4">
    <source>
        <dbReference type="Proteomes" id="UP001464891"/>
    </source>
</evidence>
<dbReference type="Gene3D" id="3.40.1350.10">
    <property type="match status" value="1"/>
</dbReference>
<gene>
    <name evidence="3" type="ORF">NC998_14415</name>
</gene>
<dbReference type="InterPro" id="IPR011335">
    <property type="entry name" value="Restrct_endonuc-II-like"/>
</dbReference>
<dbReference type="PANTHER" id="PTHR34039">
    <property type="entry name" value="UPF0102 PROTEIN YRAN"/>
    <property type="match status" value="1"/>
</dbReference>
<dbReference type="EMBL" id="JAMPKM010000008">
    <property type="protein sequence ID" value="MEP0818290.1"/>
    <property type="molecule type" value="Genomic_DNA"/>
</dbReference>
<comment type="similarity">
    <text evidence="1 2">Belongs to the UPF0102 family.</text>
</comment>
<dbReference type="HAMAP" id="MF_00048">
    <property type="entry name" value="UPF0102"/>
    <property type="match status" value="1"/>
</dbReference>
<dbReference type="Proteomes" id="UP001464891">
    <property type="component" value="Unassembled WGS sequence"/>
</dbReference>
<dbReference type="InterPro" id="IPR011856">
    <property type="entry name" value="tRNA_endonuc-like_dom_sf"/>
</dbReference>
<organism evidence="3 4">
    <name type="scientific">Trichocoleus desertorum GB2-A4</name>
    <dbReference type="NCBI Taxonomy" id="2933944"/>
    <lineage>
        <taxon>Bacteria</taxon>
        <taxon>Bacillati</taxon>
        <taxon>Cyanobacteriota</taxon>
        <taxon>Cyanophyceae</taxon>
        <taxon>Leptolyngbyales</taxon>
        <taxon>Trichocoleusaceae</taxon>
        <taxon>Trichocoleus</taxon>
    </lineage>
</organism>
<accession>A0ABV0J935</accession>
<dbReference type="NCBIfam" id="TIGR00252">
    <property type="entry name" value="YraN family protein"/>
    <property type="match status" value="1"/>
</dbReference>
<protein>
    <recommendedName>
        <fullName evidence="2">UPF0102 protein NC998_14415</fullName>
    </recommendedName>
</protein>
<evidence type="ECO:0000256" key="1">
    <source>
        <dbReference type="ARBA" id="ARBA00006738"/>
    </source>
</evidence>
<evidence type="ECO:0000313" key="3">
    <source>
        <dbReference type="EMBL" id="MEP0818290.1"/>
    </source>
</evidence>
<name>A0ABV0J935_9CYAN</name>
<evidence type="ECO:0000256" key="2">
    <source>
        <dbReference type="HAMAP-Rule" id="MF_00048"/>
    </source>
</evidence>
<dbReference type="Pfam" id="PF02021">
    <property type="entry name" value="UPF0102"/>
    <property type="match status" value="1"/>
</dbReference>
<dbReference type="InterPro" id="IPR003509">
    <property type="entry name" value="UPF0102_YraN-like"/>
</dbReference>
<sequence>MNSDTPRPSRSRRSSQSKSEIGLLGEAFIAAWLQAQGWGLLHQRWHCRWGEIDLIAQQPAVQQSIASRPISPDQMRSRSATLVFVEVKTRSDNNWDTDGLLAITTQKQAKLWQTAELFLSNYPELAKLPCRFDVALVAYQTESKARSQPEKLGVDQVQAAILAMNHVVNQSQAAIAQGQPIAIEGYQLSLKDYIQAAFT</sequence>
<keyword evidence="4" id="KW-1185">Reference proteome</keyword>